<dbReference type="GO" id="GO:0003677">
    <property type="term" value="F:DNA binding"/>
    <property type="evidence" value="ECO:0007669"/>
    <property type="project" value="InterPro"/>
</dbReference>
<keyword evidence="4" id="KW-1185">Reference proteome</keyword>
<dbReference type="InterPro" id="IPR003477">
    <property type="entry name" value="PemK-like"/>
</dbReference>
<reference evidence="3" key="1">
    <citation type="submission" date="2021-01" db="EMBL/GenBank/DDBJ databases">
        <title>Whole genome shotgun sequence of Virgisporangium aurantiacum NBRC 16421.</title>
        <authorList>
            <person name="Komaki H."/>
            <person name="Tamura T."/>
        </authorList>
    </citation>
    <scope>NUCLEOTIDE SEQUENCE</scope>
    <source>
        <strain evidence="3">NBRC 16421</strain>
    </source>
</reference>
<dbReference type="EMBL" id="BOPG01000016">
    <property type="protein sequence ID" value="GIJ55276.1"/>
    <property type="molecule type" value="Genomic_DNA"/>
</dbReference>
<gene>
    <name evidence="3" type="ORF">Vau01_027920</name>
</gene>
<proteinExistence type="inferred from homology"/>
<comment type="similarity">
    <text evidence="1">Belongs to the PemK/MazF family.</text>
</comment>
<evidence type="ECO:0000256" key="2">
    <source>
        <dbReference type="ARBA" id="ARBA00022649"/>
    </source>
</evidence>
<name>A0A8J3Z0M5_9ACTN</name>
<organism evidence="3 4">
    <name type="scientific">Virgisporangium aurantiacum</name>
    <dbReference type="NCBI Taxonomy" id="175570"/>
    <lineage>
        <taxon>Bacteria</taxon>
        <taxon>Bacillati</taxon>
        <taxon>Actinomycetota</taxon>
        <taxon>Actinomycetes</taxon>
        <taxon>Micromonosporales</taxon>
        <taxon>Micromonosporaceae</taxon>
        <taxon>Virgisporangium</taxon>
    </lineage>
</organism>
<dbReference type="RefSeq" id="WP_203991862.1">
    <property type="nucleotide sequence ID" value="NZ_BOPG01000016.1"/>
</dbReference>
<dbReference type="SUPFAM" id="SSF50118">
    <property type="entry name" value="Cell growth inhibitor/plasmid maintenance toxic component"/>
    <property type="match status" value="1"/>
</dbReference>
<dbReference type="Pfam" id="PF02452">
    <property type="entry name" value="PemK_toxin"/>
    <property type="match status" value="1"/>
</dbReference>
<dbReference type="AlphaFoldDB" id="A0A8J3Z0M5"/>
<sequence>MNKGLVVEYVIGNQQARVVLVSASRYNPGRGTFAVIRQATGAPPPPSVTVVTEPGDAVAGVVDLTRLRPLDPDSVRRRVGALTATTMRRVDTALRNYLDL</sequence>
<evidence type="ECO:0000256" key="1">
    <source>
        <dbReference type="ARBA" id="ARBA00007521"/>
    </source>
</evidence>
<dbReference type="Proteomes" id="UP000612585">
    <property type="component" value="Unassembled WGS sequence"/>
</dbReference>
<evidence type="ECO:0008006" key="5">
    <source>
        <dbReference type="Google" id="ProtNLM"/>
    </source>
</evidence>
<keyword evidence="2" id="KW-1277">Toxin-antitoxin system</keyword>
<accession>A0A8J3Z0M5</accession>
<evidence type="ECO:0000313" key="3">
    <source>
        <dbReference type="EMBL" id="GIJ55276.1"/>
    </source>
</evidence>
<protein>
    <recommendedName>
        <fullName evidence="5">mRNA interferase MazF</fullName>
    </recommendedName>
</protein>
<comment type="caution">
    <text evidence="3">The sequence shown here is derived from an EMBL/GenBank/DDBJ whole genome shotgun (WGS) entry which is preliminary data.</text>
</comment>
<dbReference type="Gene3D" id="2.30.30.110">
    <property type="match status" value="1"/>
</dbReference>
<dbReference type="InterPro" id="IPR011067">
    <property type="entry name" value="Plasmid_toxin/cell-grow_inhib"/>
</dbReference>
<evidence type="ECO:0000313" key="4">
    <source>
        <dbReference type="Proteomes" id="UP000612585"/>
    </source>
</evidence>